<dbReference type="EMBL" id="LJNI01000004">
    <property type="protein sequence ID" value="KPJ74433.1"/>
    <property type="molecule type" value="Genomic_DNA"/>
</dbReference>
<dbReference type="InterPro" id="IPR006700">
    <property type="entry name" value="RsmE"/>
</dbReference>
<dbReference type="InterPro" id="IPR015947">
    <property type="entry name" value="PUA-like_sf"/>
</dbReference>
<evidence type="ECO:0000256" key="7">
    <source>
        <dbReference type="ARBA" id="ARBA00022691"/>
    </source>
</evidence>
<evidence type="ECO:0000313" key="14">
    <source>
        <dbReference type="Proteomes" id="UP000051012"/>
    </source>
</evidence>
<evidence type="ECO:0000259" key="12">
    <source>
        <dbReference type="Pfam" id="PF20260"/>
    </source>
</evidence>
<dbReference type="NCBIfam" id="TIGR00046">
    <property type="entry name" value="RsmE family RNA methyltransferase"/>
    <property type="match status" value="1"/>
</dbReference>
<reference evidence="13 14" key="1">
    <citation type="journal article" date="2015" name="Microbiome">
        <title>Genomic resolution of linkages in carbon, nitrogen, and sulfur cycling among widespread estuary sediment bacteria.</title>
        <authorList>
            <person name="Baker B.J."/>
            <person name="Lazar C.S."/>
            <person name="Teske A.P."/>
            <person name="Dick G.J."/>
        </authorList>
    </citation>
    <scope>NUCLEOTIDE SEQUENCE [LARGE SCALE GENOMIC DNA]</scope>
    <source>
        <strain evidence="13">DG_78</strain>
    </source>
</reference>
<organism evidence="13 14">
    <name type="scientific">candidate division TA06 bacterium DG_78</name>
    <dbReference type="NCBI Taxonomy" id="1703772"/>
    <lineage>
        <taxon>Bacteria</taxon>
        <taxon>Bacteria division TA06</taxon>
    </lineage>
</organism>
<dbReference type="CDD" id="cd18084">
    <property type="entry name" value="RsmE-like"/>
    <property type="match status" value="1"/>
</dbReference>
<comment type="caution">
    <text evidence="13">The sequence shown here is derived from an EMBL/GenBank/DDBJ whole genome shotgun (WGS) entry which is preliminary data.</text>
</comment>
<keyword evidence="5 10" id="KW-0489">Methyltransferase</keyword>
<dbReference type="SUPFAM" id="SSF88697">
    <property type="entry name" value="PUA domain-like"/>
    <property type="match status" value="1"/>
</dbReference>
<evidence type="ECO:0000256" key="6">
    <source>
        <dbReference type="ARBA" id="ARBA00022679"/>
    </source>
</evidence>
<keyword evidence="7 10" id="KW-0949">S-adenosyl-L-methionine</keyword>
<dbReference type="PANTHER" id="PTHR30027">
    <property type="entry name" value="RIBOSOMAL RNA SMALL SUBUNIT METHYLTRANSFERASE E"/>
    <property type="match status" value="1"/>
</dbReference>
<evidence type="ECO:0000256" key="10">
    <source>
        <dbReference type="PIRNR" id="PIRNR015601"/>
    </source>
</evidence>
<evidence type="ECO:0000256" key="8">
    <source>
        <dbReference type="ARBA" id="ARBA00025699"/>
    </source>
</evidence>
<keyword evidence="3 10" id="KW-0963">Cytoplasm</keyword>
<evidence type="ECO:0000256" key="2">
    <source>
        <dbReference type="ARBA" id="ARBA00005528"/>
    </source>
</evidence>
<sequence length="270" mass="30428">MRGNRRQKEETDKKTKANKAQHYCAGYCLDKPHNLFFISPDTIRDDEVILRGDTLHHIKRVLRKSSGDTVFLTDGKGTRFSAEITQSSKSNIHARITHTVHIERMNLINIELAFVPLKGHKNDFIIEKGTELGITKFRPFISRFSVVTHLSSQKLNRFKKIALSAMLQSQRYYMPDVVVTRNVRDLIKTFEHFDLVVVADRGGTHAVPINAQSILFIVGPEGGFDQGEIAHMKNGGATMLSCGSHRLRSETAALCGITKILTAYSLKEHE</sequence>
<dbReference type="Pfam" id="PF04452">
    <property type="entry name" value="Methyltrans_RNA"/>
    <property type="match status" value="1"/>
</dbReference>
<dbReference type="EC" id="2.1.1.193" evidence="10"/>
<feature type="domain" description="Ribosomal RNA small subunit methyltransferase E PUA-like" evidence="12">
    <location>
        <begin position="50"/>
        <end position="96"/>
    </location>
</feature>
<comment type="subcellular location">
    <subcellularLocation>
        <location evidence="1 10">Cytoplasm</location>
    </subcellularLocation>
</comment>
<dbReference type="GO" id="GO:0070475">
    <property type="term" value="P:rRNA base methylation"/>
    <property type="evidence" value="ECO:0007669"/>
    <property type="project" value="TreeGrafter"/>
</dbReference>
<dbReference type="Proteomes" id="UP000051012">
    <property type="component" value="Unassembled WGS sequence"/>
</dbReference>
<evidence type="ECO:0000256" key="5">
    <source>
        <dbReference type="ARBA" id="ARBA00022603"/>
    </source>
</evidence>
<keyword evidence="4 10" id="KW-0698">rRNA processing</keyword>
<dbReference type="InterPro" id="IPR029028">
    <property type="entry name" value="Alpha/beta_knot_MTases"/>
</dbReference>
<evidence type="ECO:0000313" key="13">
    <source>
        <dbReference type="EMBL" id="KPJ74433.1"/>
    </source>
</evidence>
<proteinExistence type="inferred from homology"/>
<keyword evidence="6 10" id="KW-0808">Transferase</keyword>
<evidence type="ECO:0000256" key="3">
    <source>
        <dbReference type="ARBA" id="ARBA00022490"/>
    </source>
</evidence>
<dbReference type="InterPro" id="IPR046886">
    <property type="entry name" value="RsmE_MTase_dom"/>
</dbReference>
<dbReference type="InterPro" id="IPR046887">
    <property type="entry name" value="RsmE_PUA-like"/>
</dbReference>
<dbReference type="PIRSF" id="PIRSF015601">
    <property type="entry name" value="MTase_slr0722"/>
    <property type="match status" value="1"/>
</dbReference>
<comment type="function">
    <text evidence="8 10">Specifically methylates the N3 position of the uracil ring of uridine 1498 (m3U1498) in 16S rRNA. Acts on the fully assembled 30S ribosomal subunit.</text>
</comment>
<dbReference type="PANTHER" id="PTHR30027:SF3">
    <property type="entry name" value="16S RRNA (URACIL(1498)-N(3))-METHYLTRANSFERASE"/>
    <property type="match status" value="1"/>
</dbReference>
<dbReference type="GO" id="GO:0005737">
    <property type="term" value="C:cytoplasm"/>
    <property type="evidence" value="ECO:0007669"/>
    <property type="project" value="UniProtKB-SubCell"/>
</dbReference>
<dbReference type="Pfam" id="PF20260">
    <property type="entry name" value="PUA_4"/>
    <property type="match status" value="1"/>
</dbReference>
<gene>
    <name evidence="13" type="ORF">AMJ52_00550</name>
</gene>
<dbReference type="GO" id="GO:0070042">
    <property type="term" value="F:rRNA (uridine-N3-)-methyltransferase activity"/>
    <property type="evidence" value="ECO:0007669"/>
    <property type="project" value="TreeGrafter"/>
</dbReference>
<evidence type="ECO:0000256" key="1">
    <source>
        <dbReference type="ARBA" id="ARBA00004496"/>
    </source>
</evidence>
<evidence type="ECO:0000256" key="9">
    <source>
        <dbReference type="ARBA" id="ARBA00047944"/>
    </source>
</evidence>
<evidence type="ECO:0000256" key="4">
    <source>
        <dbReference type="ARBA" id="ARBA00022552"/>
    </source>
</evidence>
<dbReference type="AlphaFoldDB" id="A0A0S7YI78"/>
<accession>A0A0S7YI78</accession>
<protein>
    <recommendedName>
        <fullName evidence="10">Ribosomal RNA small subunit methyltransferase E</fullName>
        <ecNumber evidence="10">2.1.1.193</ecNumber>
    </recommendedName>
</protein>
<dbReference type="Gene3D" id="3.40.1280.10">
    <property type="match status" value="1"/>
</dbReference>
<name>A0A0S7YI78_UNCT6</name>
<dbReference type="SUPFAM" id="SSF75217">
    <property type="entry name" value="alpha/beta knot"/>
    <property type="match status" value="1"/>
</dbReference>
<dbReference type="InterPro" id="IPR029026">
    <property type="entry name" value="tRNA_m1G_MTases_N"/>
</dbReference>
<evidence type="ECO:0000259" key="11">
    <source>
        <dbReference type="Pfam" id="PF04452"/>
    </source>
</evidence>
<feature type="domain" description="Ribosomal RNA small subunit methyltransferase E methyltransferase" evidence="11">
    <location>
        <begin position="108"/>
        <end position="256"/>
    </location>
</feature>
<comment type="similarity">
    <text evidence="2 10">Belongs to the RNA methyltransferase RsmE family.</text>
</comment>
<comment type="catalytic activity">
    <reaction evidence="9 10">
        <text>uridine(1498) in 16S rRNA + S-adenosyl-L-methionine = N(3)-methyluridine(1498) in 16S rRNA + S-adenosyl-L-homocysteine + H(+)</text>
        <dbReference type="Rhea" id="RHEA:42920"/>
        <dbReference type="Rhea" id="RHEA-COMP:10283"/>
        <dbReference type="Rhea" id="RHEA-COMP:10284"/>
        <dbReference type="ChEBI" id="CHEBI:15378"/>
        <dbReference type="ChEBI" id="CHEBI:57856"/>
        <dbReference type="ChEBI" id="CHEBI:59789"/>
        <dbReference type="ChEBI" id="CHEBI:65315"/>
        <dbReference type="ChEBI" id="CHEBI:74502"/>
        <dbReference type="EC" id="2.1.1.193"/>
    </reaction>
</comment>